<dbReference type="CDD" id="cd00590">
    <property type="entry name" value="RRM_SF"/>
    <property type="match status" value="1"/>
</dbReference>
<dbReference type="PANTHER" id="PTHR48028:SF4">
    <property type="entry name" value="SC35-LIKE SPLICING FACTOR"/>
    <property type="match status" value="1"/>
</dbReference>
<evidence type="ECO:0000256" key="2">
    <source>
        <dbReference type="ARBA" id="ARBA00022664"/>
    </source>
</evidence>
<dbReference type="GO" id="GO:0003723">
    <property type="term" value="F:RNA binding"/>
    <property type="evidence" value="ECO:0007669"/>
    <property type="project" value="UniProtKB-UniRule"/>
</dbReference>
<organism evidence="9 10">
    <name type="scientific">Trichomonas vaginalis (strain ATCC PRA-98 / G3)</name>
    <dbReference type="NCBI Taxonomy" id="412133"/>
    <lineage>
        <taxon>Eukaryota</taxon>
        <taxon>Metamonada</taxon>
        <taxon>Parabasalia</taxon>
        <taxon>Trichomonadida</taxon>
        <taxon>Trichomonadidae</taxon>
        <taxon>Trichomonas</taxon>
    </lineage>
</organism>
<dbReference type="GO" id="GO:0006397">
    <property type="term" value="P:mRNA processing"/>
    <property type="evidence" value="ECO:0007669"/>
    <property type="project" value="UniProtKB-KW"/>
</dbReference>
<evidence type="ECO:0000256" key="7">
    <source>
        <dbReference type="SAM" id="MobiDB-lite"/>
    </source>
</evidence>
<dbReference type="GO" id="GO:0005634">
    <property type="term" value="C:nucleus"/>
    <property type="evidence" value="ECO:0007669"/>
    <property type="project" value="UniProtKB-SubCell"/>
</dbReference>
<dbReference type="RefSeq" id="XP_001319448.1">
    <property type="nucleotide sequence ID" value="XM_001319413.1"/>
</dbReference>
<sequence>MSQVSITNLSFRTTPDDLYRAFSPFGELTECRLVINERQESKGYGFISYKSSYCASQAIAAMNGFKMDGCNIVVSLSHSRKGEKNTNPNQLDDAPRDGDSRPMYNRRN</sequence>
<evidence type="ECO:0000313" key="10">
    <source>
        <dbReference type="Proteomes" id="UP000001542"/>
    </source>
</evidence>
<dbReference type="SMR" id="A2EJG8"/>
<dbReference type="Proteomes" id="UP000001542">
    <property type="component" value="Unassembled WGS sequence"/>
</dbReference>
<evidence type="ECO:0000256" key="6">
    <source>
        <dbReference type="PROSITE-ProRule" id="PRU00176"/>
    </source>
</evidence>
<evidence type="ECO:0000259" key="8">
    <source>
        <dbReference type="PROSITE" id="PS50102"/>
    </source>
</evidence>
<comment type="subcellular location">
    <subcellularLocation>
        <location evidence="1">Nucleus</location>
    </subcellularLocation>
</comment>
<dbReference type="InterPro" id="IPR012677">
    <property type="entry name" value="Nucleotide-bd_a/b_plait_sf"/>
</dbReference>
<dbReference type="EMBL" id="DS113405">
    <property type="protein sequence ID" value="EAY07225.1"/>
    <property type="molecule type" value="Genomic_DNA"/>
</dbReference>
<keyword evidence="4" id="KW-0508">mRNA splicing</keyword>
<dbReference type="InterPro" id="IPR035979">
    <property type="entry name" value="RBD_domain_sf"/>
</dbReference>
<proteinExistence type="predicted"/>
<dbReference type="InterPro" id="IPR000504">
    <property type="entry name" value="RRM_dom"/>
</dbReference>
<dbReference type="VEuPathDB" id="TrichDB:TVAG_050410"/>
<dbReference type="PANTHER" id="PTHR48028">
    <property type="entry name" value="GLYCINE-RICH RNA-BINDING PROTEIN RZ1A"/>
    <property type="match status" value="1"/>
</dbReference>
<keyword evidence="3 6" id="KW-0694">RNA-binding</keyword>
<reference evidence="9" key="1">
    <citation type="submission" date="2006-10" db="EMBL/GenBank/DDBJ databases">
        <authorList>
            <person name="Amadeo P."/>
            <person name="Zhao Q."/>
            <person name="Wortman J."/>
            <person name="Fraser-Liggett C."/>
            <person name="Carlton J."/>
        </authorList>
    </citation>
    <scope>NUCLEOTIDE SEQUENCE</scope>
    <source>
        <strain evidence="9">G3</strain>
    </source>
</reference>
<dbReference type="KEGG" id="tva:4765113"/>
<dbReference type="Gene3D" id="3.30.70.330">
    <property type="match status" value="1"/>
</dbReference>
<dbReference type="GO" id="GO:0008380">
    <property type="term" value="P:RNA splicing"/>
    <property type="evidence" value="ECO:0007669"/>
    <property type="project" value="UniProtKB-KW"/>
</dbReference>
<dbReference type="SMART" id="SM00360">
    <property type="entry name" value="RRM"/>
    <property type="match status" value="1"/>
</dbReference>
<dbReference type="VEuPathDB" id="TrichDB:TVAGG3_0389790"/>
<dbReference type="InterPro" id="IPR051106">
    <property type="entry name" value="RNA-bind/splicing_reg"/>
</dbReference>
<dbReference type="SUPFAM" id="SSF54928">
    <property type="entry name" value="RNA-binding domain, RBD"/>
    <property type="match status" value="1"/>
</dbReference>
<dbReference type="OrthoDB" id="439808at2759"/>
<reference evidence="9" key="2">
    <citation type="journal article" date="2007" name="Science">
        <title>Draft genome sequence of the sexually transmitted pathogen Trichomonas vaginalis.</title>
        <authorList>
            <person name="Carlton J.M."/>
            <person name="Hirt R.P."/>
            <person name="Silva J.C."/>
            <person name="Delcher A.L."/>
            <person name="Schatz M."/>
            <person name="Zhao Q."/>
            <person name="Wortman J.R."/>
            <person name="Bidwell S.L."/>
            <person name="Alsmark U.C.M."/>
            <person name="Besteiro S."/>
            <person name="Sicheritz-Ponten T."/>
            <person name="Noel C.J."/>
            <person name="Dacks J.B."/>
            <person name="Foster P.G."/>
            <person name="Simillion C."/>
            <person name="Van de Peer Y."/>
            <person name="Miranda-Saavedra D."/>
            <person name="Barton G.J."/>
            <person name="Westrop G.D."/>
            <person name="Mueller S."/>
            <person name="Dessi D."/>
            <person name="Fiori P.L."/>
            <person name="Ren Q."/>
            <person name="Paulsen I."/>
            <person name="Zhang H."/>
            <person name="Bastida-Corcuera F.D."/>
            <person name="Simoes-Barbosa A."/>
            <person name="Brown M.T."/>
            <person name="Hayes R.D."/>
            <person name="Mukherjee M."/>
            <person name="Okumura C.Y."/>
            <person name="Schneider R."/>
            <person name="Smith A.J."/>
            <person name="Vanacova S."/>
            <person name="Villalvazo M."/>
            <person name="Haas B.J."/>
            <person name="Pertea M."/>
            <person name="Feldblyum T.V."/>
            <person name="Utterback T.R."/>
            <person name="Shu C.L."/>
            <person name="Osoegawa K."/>
            <person name="de Jong P.J."/>
            <person name="Hrdy I."/>
            <person name="Horvathova L."/>
            <person name="Zubacova Z."/>
            <person name="Dolezal P."/>
            <person name="Malik S.B."/>
            <person name="Logsdon J.M. Jr."/>
            <person name="Henze K."/>
            <person name="Gupta A."/>
            <person name="Wang C.C."/>
            <person name="Dunne R.L."/>
            <person name="Upcroft J.A."/>
            <person name="Upcroft P."/>
            <person name="White O."/>
            <person name="Salzberg S.L."/>
            <person name="Tang P."/>
            <person name="Chiu C.-H."/>
            <person name="Lee Y.-S."/>
            <person name="Embley T.M."/>
            <person name="Coombs G.H."/>
            <person name="Mottram J.C."/>
            <person name="Tachezy J."/>
            <person name="Fraser-Liggett C.M."/>
            <person name="Johnson P.J."/>
        </authorList>
    </citation>
    <scope>NUCLEOTIDE SEQUENCE [LARGE SCALE GENOMIC DNA]</scope>
    <source>
        <strain evidence="9">G3</strain>
    </source>
</reference>
<feature type="region of interest" description="Disordered" evidence="7">
    <location>
        <begin position="78"/>
        <end position="108"/>
    </location>
</feature>
<dbReference type="InParanoid" id="A2EJG8"/>
<name>A2EJG8_TRIV3</name>
<evidence type="ECO:0000256" key="5">
    <source>
        <dbReference type="ARBA" id="ARBA00023242"/>
    </source>
</evidence>
<protein>
    <recommendedName>
        <fullName evidence="8">RRM domain-containing protein</fullName>
    </recommendedName>
</protein>
<dbReference type="Pfam" id="PF00076">
    <property type="entry name" value="RRM_1"/>
    <property type="match status" value="1"/>
</dbReference>
<dbReference type="FunFam" id="3.30.70.330:FF:001591">
    <property type="match status" value="1"/>
</dbReference>
<evidence type="ECO:0000313" key="9">
    <source>
        <dbReference type="EMBL" id="EAY07225.1"/>
    </source>
</evidence>
<dbReference type="PROSITE" id="PS50102">
    <property type="entry name" value="RRM"/>
    <property type="match status" value="1"/>
</dbReference>
<dbReference type="AlphaFoldDB" id="A2EJG8"/>
<evidence type="ECO:0000256" key="3">
    <source>
        <dbReference type="ARBA" id="ARBA00022884"/>
    </source>
</evidence>
<evidence type="ECO:0000256" key="4">
    <source>
        <dbReference type="ARBA" id="ARBA00023187"/>
    </source>
</evidence>
<keyword evidence="2" id="KW-0507">mRNA processing</keyword>
<accession>A2EJG8</accession>
<keyword evidence="10" id="KW-1185">Reference proteome</keyword>
<keyword evidence="5" id="KW-0539">Nucleus</keyword>
<evidence type="ECO:0000256" key="1">
    <source>
        <dbReference type="ARBA" id="ARBA00004123"/>
    </source>
</evidence>
<gene>
    <name evidence="9" type="ORF">TVAG_050410</name>
</gene>
<feature type="domain" description="RRM" evidence="8">
    <location>
        <begin position="2"/>
        <end position="79"/>
    </location>
</feature>